<dbReference type="InterPro" id="IPR050316">
    <property type="entry name" value="Tyrosinase/Hemocyanin"/>
</dbReference>
<organism evidence="4 5">
    <name type="scientific">Saponaria officinalis</name>
    <name type="common">Common soapwort</name>
    <name type="synonym">Lychnis saponaria</name>
    <dbReference type="NCBI Taxonomy" id="3572"/>
    <lineage>
        <taxon>Eukaryota</taxon>
        <taxon>Viridiplantae</taxon>
        <taxon>Streptophyta</taxon>
        <taxon>Embryophyta</taxon>
        <taxon>Tracheophyta</taxon>
        <taxon>Spermatophyta</taxon>
        <taxon>Magnoliopsida</taxon>
        <taxon>eudicotyledons</taxon>
        <taxon>Gunneridae</taxon>
        <taxon>Pentapetalae</taxon>
        <taxon>Caryophyllales</taxon>
        <taxon>Caryophyllaceae</taxon>
        <taxon>Caryophylleae</taxon>
        <taxon>Saponaria</taxon>
    </lineage>
</organism>
<keyword evidence="5" id="KW-1185">Reference proteome</keyword>
<dbReference type="GO" id="GO:0046872">
    <property type="term" value="F:metal ion binding"/>
    <property type="evidence" value="ECO:0007669"/>
    <property type="project" value="UniProtKB-KW"/>
</dbReference>
<dbReference type="Pfam" id="PF00264">
    <property type="entry name" value="Tyrosinase"/>
    <property type="match status" value="1"/>
</dbReference>
<dbReference type="EMBL" id="JBDFQZ010000002">
    <property type="protein sequence ID" value="KAK9750666.1"/>
    <property type="molecule type" value="Genomic_DNA"/>
</dbReference>
<protein>
    <recommendedName>
        <fullName evidence="3">Tyrosinase copper-binding domain-containing protein</fullName>
    </recommendedName>
</protein>
<evidence type="ECO:0000259" key="3">
    <source>
        <dbReference type="Pfam" id="PF00264"/>
    </source>
</evidence>
<feature type="domain" description="Tyrosinase copper-binding" evidence="3">
    <location>
        <begin position="169"/>
        <end position="307"/>
    </location>
</feature>
<reference evidence="4" key="1">
    <citation type="submission" date="2024-03" db="EMBL/GenBank/DDBJ databases">
        <title>WGS assembly of Saponaria officinalis var. Norfolk2.</title>
        <authorList>
            <person name="Jenkins J."/>
            <person name="Shu S."/>
            <person name="Grimwood J."/>
            <person name="Barry K."/>
            <person name="Goodstein D."/>
            <person name="Schmutz J."/>
            <person name="Leebens-Mack J."/>
            <person name="Osbourn A."/>
        </authorList>
    </citation>
    <scope>NUCLEOTIDE SEQUENCE [LARGE SCALE GENOMIC DNA]</scope>
    <source>
        <strain evidence="4">JIC</strain>
    </source>
</reference>
<name>A0AAW1MX99_SAPOF</name>
<dbReference type="Gene3D" id="1.10.1280.10">
    <property type="entry name" value="Di-copper center containing domain from catechol oxidase"/>
    <property type="match status" value="1"/>
</dbReference>
<sequence>MSFLFPSTINNMTVPSKPHHSACSCHLSKKSSISCRLSNSNNNENSNTTQKYYTPPMLDRRNVLIGLGGLYGSSITQLITPPANAEPMAPDVTGCTLTNSILDESIGDNCCPPKINPAKIKDFKFEDYPSPILKIRRSAHLLSKNPAYVHDYKRAIEIMKTGLPSEDPRNFYQQANVHCAYCDDAYPQLNHPDKFLEIHNSWLFASFHRWFLFFYERILGQLINKPEFALPFWNWDHPHGMRIPEMFKDVDSPLYDPNRNVNHLSSLVDFHYRRGGDNGPINPVQLIENNLQVMRKQMLYASIPSVFFGEKYRLGDDIDRTHRGRVPRVFTP</sequence>
<proteinExistence type="predicted"/>
<evidence type="ECO:0000256" key="1">
    <source>
        <dbReference type="ARBA" id="ARBA00022723"/>
    </source>
</evidence>
<dbReference type="InterPro" id="IPR008922">
    <property type="entry name" value="Di-copper_centre_dom_sf"/>
</dbReference>
<dbReference type="SUPFAM" id="SSF48056">
    <property type="entry name" value="Di-copper centre-containing domain"/>
    <property type="match status" value="1"/>
</dbReference>
<evidence type="ECO:0000313" key="5">
    <source>
        <dbReference type="Proteomes" id="UP001443914"/>
    </source>
</evidence>
<comment type="caution">
    <text evidence="4">The sequence shown here is derived from an EMBL/GenBank/DDBJ whole genome shotgun (WGS) entry which is preliminary data.</text>
</comment>
<accession>A0AAW1MX99</accession>
<dbReference type="AlphaFoldDB" id="A0AAW1MX99"/>
<evidence type="ECO:0000313" key="4">
    <source>
        <dbReference type="EMBL" id="KAK9750666.1"/>
    </source>
</evidence>
<evidence type="ECO:0000256" key="2">
    <source>
        <dbReference type="ARBA" id="ARBA00023008"/>
    </source>
</evidence>
<gene>
    <name evidence="4" type="ORF">RND81_02G212100</name>
</gene>
<dbReference type="Proteomes" id="UP001443914">
    <property type="component" value="Unassembled WGS sequence"/>
</dbReference>
<keyword evidence="2" id="KW-0186">Copper</keyword>
<dbReference type="PANTHER" id="PTHR11474:SF76">
    <property type="entry name" value="SHKT DOMAIN-CONTAINING PROTEIN"/>
    <property type="match status" value="1"/>
</dbReference>
<dbReference type="InterPro" id="IPR002227">
    <property type="entry name" value="Tyrosinase_Cu-bd"/>
</dbReference>
<dbReference type="PANTHER" id="PTHR11474">
    <property type="entry name" value="TYROSINASE FAMILY MEMBER"/>
    <property type="match status" value="1"/>
</dbReference>
<keyword evidence="1" id="KW-0479">Metal-binding</keyword>
<dbReference type="GO" id="GO:0016491">
    <property type="term" value="F:oxidoreductase activity"/>
    <property type="evidence" value="ECO:0007669"/>
    <property type="project" value="InterPro"/>
</dbReference>